<dbReference type="Gene3D" id="1.25.10.90">
    <property type="match status" value="1"/>
</dbReference>
<dbReference type="Proteomes" id="UP000633219">
    <property type="component" value="Unassembled WGS sequence"/>
</dbReference>
<evidence type="ECO:0000313" key="1">
    <source>
        <dbReference type="EMBL" id="MBL0374860.1"/>
    </source>
</evidence>
<dbReference type="EMBL" id="JAEQNC010000016">
    <property type="protein sequence ID" value="MBL0374860.1"/>
    <property type="molecule type" value="Genomic_DNA"/>
</dbReference>
<dbReference type="SUPFAM" id="SSF48371">
    <property type="entry name" value="ARM repeat"/>
    <property type="match status" value="1"/>
</dbReference>
<proteinExistence type="predicted"/>
<dbReference type="CDD" id="cd06561">
    <property type="entry name" value="AlkD_like"/>
    <property type="match status" value="1"/>
</dbReference>
<dbReference type="InterPro" id="IPR014825">
    <property type="entry name" value="DNA_alkylation"/>
</dbReference>
<gene>
    <name evidence="1" type="ORF">JJB09_22870</name>
</gene>
<dbReference type="RefSeq" id="WP_201663410.1">
    <property type="nucleotide sequence ID" value="NZ_JAEQNC010000016.1"/>
</dbReference>
<sequence>MTSAPGPTSDADDIIAYLRTLGGEKSIEGMSRHGINTEAALGISNAALRPLARQIKRDHARAALLWASGIREARLLATFTDEPKKVTAGQARQWANDFNSWEIVDHAADLFGDAGLQTELTEEFAEDDREFVRRAAFAMVAWSAVHMKKAPDADLLAWLPLIERHASDPRNFVKKAVNWALRQIGKRNAACHAPALALAEKLVASADRTERWIGKDAARELTSERIAMRLPQD</sequence>
<protein>
    <submittedName>
        <fullName evidence="1">DNA alkylation repair protein</fullName>
    </submittedName>
</protein>
<name>A0A936YQH0_9HYPH</name>
<comment type="caution">
    <text evidence="1">The sequence shown here is derived from an EMBL/GenBank/DDBJ whole genome shotgun (WGS) entry which is preliminary data.</text>
</comment>
<accession>A0A936YQH0</accession>
<keyword evidence="2" id="KW-1185">Reference proteome</keyword>
<reference evidence="1" key="1">
    <citation type="submission" date="2021-01" db="EMBL/GenBank/DDBJ databases">
        <title>Rhizobium sp. strain KVB221 16S ribosomal RNA gene Genome sequencing and assembly.</title>
        <authorList>
            <person name="Kang M."/>
        </authorList>
    </citation>
    <scope>NUCLEOTIDE SEQUENCE</scope>
    <source>
        <strain evidence="1">KVB221</strain>
    </source>
</reference>
<dbReference type="Pfam" id="PF08713">
    <property type="entry name" value="DNA_alkylation"/>
    <property type="match status" value="1"/>
</dbReference>
<evidence type="ECO:0000313" key="2">
    <source>
        <dbReference type="Proteomes" id="UP000633219"/>
    </source>
</evidence>
<organism evidence="1 2">
    <name type="scientific">Rhizobium setariae</name>
    <dbReference type="NCBI Taxonomy" id="2801340"/>
    <lineage>
        <taxon>Bacteria</taxon>
        <taxon>Pseudomonadati</taxon>
        <taxon>Pseudomonadota</taxon>
        <taxon>Alphaproteobacteria</taxon>
        <taxon>Hyphomicrobiales</taxon>
        <taxon>Rhizobiaceae</taxon>
        <taxon>Rhizobium/Agrobacterium group</taxon>
        <taxon>Rhizobium</taxon>
    </lineage>
</organism>
<dbReference type="InterPro" id="IPR016024">
    <property type="entry name" value="ARM-type_fold"/>
</dbReference>
<dbReference type="AlphaFoldDB" id="A0A936YQH0"/>
<dbReference type="PANTHER" id="PTHR41291:SF1">
    <property type="entry name" value="DNA ALKYLATION REPAIR PROTEIN"/>
    <property type="match status" value="1"/>
</dbReference>
<dbReference type="PANTHER" id="PTHR41291">
    <property type="entry name" value="DNA ALKYLATION REPAIR PROTEIN"/>
    <property type="match status" value="1"/>
</dbReference>